<evidence type="ECO:0000313" key="1">
    <source>
        <dbReference type="EMBL" id="GME99138.1"/>
    </source>
</evidence>
<evidence type="ECO:0000313" key="2">
    <source>
        <dbReference type="Proteomes" id="UP001165101"/>
    </source>
</evidence>
<reference evidence="1" key="1">
    <citation type="submission" date="2023-04" db="EMBL/GenBank/DDBJ databases">
        <title>Candida boidinii NBRC 1967.</title>
        <authorList>
            <person name="Ichikawa N."/>
            <person name="Sato H."/>
            <person name="Tonouchi N."/>
        </authorList>
    </citation>
    <scope>NUCLEOTIDE SEQUENCE</scope>
    <source>
        <strain evidence="1">NBRC 1967</strain>
    </source>
</reference>
<dbReference type="Proteomes" id="UP001165101">
    <property type="component" value="Unassembled WGS sequence"/>
</dbReference>
<sequence length="243" mass="28540">MTKSSSTKKTDSTSKQFLACYNAAYDKMKKNAKKSKKDPDDDIFSDREDDYETDDDEFFNDVQVDTVNANDNANTFAIPETNFQIYYDDDYDTEREFYDFETGRVRPIRNEDIDDLLGNVGGGRGQRRHGQRAVRTIVIERPPRPRQPGDTASERRINERIQYRQLVSISRYVCPNERARFLAFYPHFFFPFFENNRIKCFAITFSEIRHLLMTDQETGLNLASNGLNFETYLYRILFGDFFG</sequence>
<comment type="caution">
    <text evidence="1">The sequence shown here is derived from an EMBL/GenBank/DDBJ whole genome shotgun (WGS) entry which is preliminary data.</text>
</comment>
<protein>
    <submittedName>
        <fullName evidence="1">Unnamed protein product</fullName>
    </submittedName>
</protein>
<keyword evidence="2" id="KW-1185">Reference proteome</keyword>
<dbReference type="EMBL" id="BSXV01003841">
    <property type="protein sequence ID" value="GME99138.1"/>
    <property type="molecule type" value="Genomic_DNA"/>
</dbReference>
<gene>
    <name evidence="1" type="ORF">Cboi01_000519900</name>
</gene>
<name>A0ACB5U1J4_CANBO</name>
<organism evidence="1 2">
    <name type="scientific">Candida boidinii</name>
    <name type="common">Yeast</name>
    <dbReference type="NCBI Taxonomy" id="5477"/>
    <lineage>
        <taxon>Eukaryota</taxon>
        <taxon>Fungi</taxon>
        <taxon>Dikarya</taxon>
        <taxon>Ascomycota</taxon>
        <taxon>Saccharomycotina</taxon>
        <taxon>Pichiomycetes</taxon>
        <taxon>Pichiales</taxon>
        <taxon>Pichiaceae</taxon>
        <taxon>Ogataea</taxon>
        <taxon>Ogataea/Candida clade</taxon>
    </lineage>
</organism>
<accession>A0ACB5U1J4</accession>
<proteinExistence type="predicted"/>